<keyword evidence="3" id="KW-1185">Reference proteome</keyword>
<dbReference type="AlphaFoldDB" id="A0A564YIS8"/>
<evidence type="ECO:0000313" key="2">
    <source>
        <dbReference type="EMBL" id="VUZ46503.1"/>
    </source>
</evidence>
<accession>A0A564YIS8</accession>
<keyword evidence="1" id="KW-0472">Membrane</keyword>
<organism evidence="2 3">
    <name type="scientific">Hymenolepis diminuta</name>
    <name type="common">Rat tapeworm</name>
    <dbReference type="NCBI Taxonomy" id="6216"/>
    <lineage>
        <taxon>Eukaryota</taxon>
        <taxon>Metazoa</taxon>
        <taxon>Spiralia</taxon>
        <taxon>Lophotrochozoa</taxon>
        <taxon>Platyhelminthes</taxon>
        <taxon>Cestoda</taxon>
        <taxon>Eucestoda</taxon>
        <taxon>Cyclophyllidea</taxon>
        <taxon>Hymenolepididae</taxon>
        <taxon>Hymenolepis</taxon>
    </lineage>
</organism>
<dbReference type="EMBL" id="CABIJS010000221">
    <property type="protein sequence ID" value="VUZ46503.1"/>
    <property type="molecule type" value="Genomic_DNA"/>
</dbReference>
<gene>
    <name evidence="2" type="ORF">WMSIL1_LOCUS6254</name>
</gene>
<dbReference type="Proteomes" id="UP000321570">
    <property type="component" value="Unassembled WGS sequence"/>
</dbReference>
<evidence type="ECO:0000313" key="3">
    <source>
        <dbReference type="Proteomes" id="UP000321570"/>
    </source>
</evidence>
<protein>
    <submittedName>
        <fullName evidence="2">Uncharacterized protein</fullName>
    </submittedName>
</protein>
<evidence type="ECO:0000256" key="1">
    <source>
        <dbReference type="SAM" id="Phobius"/>
    </source>
</evidence>
<feature type="non-terminal residue" evidence="2">
    <location>
        <position position="61"/>
    </location>
</feature>
<proteinExistence type="predicted"/>
<feature type="transmembrane region" description="Helical" evidence="1">
    <location>
        <begin position="24"/>
        <end position="44"/>
    </location>
</feature>
<reference evidence="2 3" key="1">
    <citation type="submission" date="2019-07" db="EMBL/GenBank/DDBJ databases">
        <authorList>
            <person name="Jastrzebski P J."/>
            <person name="Paukszto L."/>
            <person name="Jastrzebski P J."/>
        </authorList>
    </citation>
    <scope>NUCLEOTIDE SEQUENCE [LARGE SCALE GENOMIC DNA]</scope>
    <source>
        <strain evidence="2 3">WMS-il1</strain>
    </source>
</reference>
<keyword evidence="1" id="KW-0812">Transmembrane</keyword>
<name>A0A564YIS8_HYMDI</name>
<keyword evidence="1" id="KW-1133">Transmembrane helix</keyword>
<sequence length="61" mass="6728">MFAKHVRKVKARIAHCEMNIKSGYWAPLLIVLTISALTVTTGVAPKAKNETISSWKSAVLF</sequence>